<dbReference type="Proteomes" id="UP000682111">
    <property type="component" value="Unassembled WGS sequence"/>
</dbReference>
<organism evidence="2 3">
    <name type="scientific">Robertmurraya siralis</name>
    <dbReference type="NCBI Taxonomy" id="77777"/>
    <lineage>
        <taxon>Bacteria</taxon>
        <taxon>Bacillati</taxon>
        <taxon>Bacillota</taxon>
        <taxon>Bacilli</taxon>
        <taxon>Bacillales</taxon>
        <taxon>Bacillaceae</taxon>
        <taxon>Robertmurraya</taxon>
    </lineage>
</organism>
<reference evidence="2" key="1">
    <citation type="submission" date="2021-03" db="EMBL/GenBank/DDBJ databases">
        <title>Antimicrobial resistance genes in bacteria isolated from Japanese honey, and their potential for conferring macrolide and lincosamide resistance in the American foulbrood pathogen Paenibacillus larvae.</title>
        <authorList>
            <person name="Okamoto M."/>
            <person name="Kumagai M."/>
            <person name="Kanamori H."/>
            <person name="Takamatsu D."/>
        </authorList>
    </citation>
    <scope>NUCLEOTIDE SEQUENCE</scope>
    <source>
        <strain evidence="2">J27TS8</strain>
    </source>
</reference>
<comment type="caution">
    <text evidence="2">The sequence shown here is derived from an EMBL/GenBank/DDBJ whole genome shotgun (WGS) entry which is preliminary data.</text>
</comment>
<evidence type="ECO:0000313" key="3">
    <source>
        <dbReference type="Proteomes" id="UP000682111"/>
    </source>
</evidence>
<dbReference type="AlphaFoldDB" id="A0A919WIQ3"/>
<gene>
    <name evidence="2" type="ORF">J27TS8_24390</name>
</gene>
<protein>
    <submittedName>
        <fullName evidence="2">Uncharacterized protein</fullName>
    </submittedName>
</protein>
<dbReference type="EMBL" id="BORC01000003">
    <property type="protein sequence ID" value="GIN62446.1"/>
    <property type="molecule type" value="Genomic_DNA"/>
</dbReference>
<feature type="transmembrane region" description="Helical" evidence="1">
    <location>
        <begin position="32"/>
        <end position="53"/>
    </location>
</feature>
<keyword evidence="1" id="KW-0472">Membrane</keyword>
<sequence length="62" mass="7097">MVNCWTSQLIYRLTKKYELKKEHRMNNSGKKAAGVVLSIIVIIAIMAVKFAGINTLVHYLKF</sequence>
<keyword evidence="1" id="KW-0812">Transmembrane</keyword>
<keyword evidence="1" id="KW-1133">Transmembrane helix</keyword>
<name>A0A919WIQ3_9BACI</name>
<evidence type="ECO:0000313" key="2">
    <source>
        <dbReference type="EMBL" id="GIN62446.1"/>
    </source>
</evidence>
<keyword evidence="3" id="KW-1185">Reference proteome</keyword>
<evidence type="ECO:0000256" key="1">
    <source>
        <dbReference type="SAM" id="Phobius"/>
    </source>
</evidence>
<proteinExistence type="predicted"/>
<accession>A0A919WIQ3</accession>